<keyword evidence="2 3" id="KW-0802">TPR repeat</keyword>
<dbReference type="NCBIfam" id="NF047558">
    <property type="entry name" value="TPR_END_plus"/>
    <property type="match status" value="1"/>
</dbReference>
<keyword evidence="5" id="KW-0812">Transmembrane</keyword>
<dbReference type="RefSeq" id="WP_386745327.1">
    <property type="nucleotide sequence ID" value="NZ_JBHRYA010000012.1"/>
</dbReference>
<dbReference type="EMBL" id="JBHRYA010000012">
    <property type="protein sequence ID" value="MFC3717397.1"/>
    <property type="molecule type" value="Genomic_DNA"/>
</dbReference>
<evidence type="ECO:0000256" key="4">
    <source>
        <dbReference type="SAM" id="MobiDB-lite"/>
    </source>
</evidence>
<gene>
    <name evidence="6" type="ORF">ACFONC_14695</name>
</gene>
<evidence type="ECO:0000313" key="6">
    <source>
        <dbReference type="EMBL" id="MFC3717397.1"/>
    </source>
</evidence>
<dbReference type="SMART" id="SM00028">
    <property type="entry name" value="TPR"/>
    <property type="match status" value="6"/>
</dbReference>
<feature type="repeat" description="TPR" evidence="3">
    <location>
        <begin position="353"/>
        <end position="386"/>
    </location>
</feature>
<dbReference type="PANTHER" id="PTHR44943:SF8">
    <property type="entry name" value="TPR REPEAT-CONTAINING PROTEIN MJ0263"/>
    <property type="match status" value="1"/>
</dbReference>
<proteinExistence type="predicted"/>
<dbReference type="Proteomes" id="UP001595705">
    <property type="component" value="Unassembled WGS sequence"/>
</dbReference>
<dbReference type="Pfam" id="PF13432">
    <property type="entry name" value="TPR_16"/>
    <property type="match status" value="2"/>
</dbReference>
<dbReference type="InterPro" id="IPR051685">
    <property type="entry name" value="Ycf3/AcsC/BcsC/TPR_MFPF"/>
</dbReference>
<evidence type="ECO:0000256" key="5">
    <source>
        <dbReference type="SAM" id="Phobius"/>
    </source>
</evidence>
<feature type="compositionally biased region" description="Low complexity" evidence="4">
    <location>
        <begin position="93"/>
        <end position="103"/>
    </location>
</feature>
<keyword evidence="5" id="KW-1133">Transmembrane helix</keyword>
<keyword evidence="5" id="KW-0472">Membrane</keyword>
<sequence>MGGGSESEAGGGFFADLKRRRVIRVLLLYAVAGWIVIEVASVVLPALNLPPWSVTLVIVLVALGFPIAVVMGWMFDLGPGGVARTNAVPVPALAPAPSTEAPAPAEPGTPPGRPAPSEPSAPPESQASDRRTIAVLPFVNMSDDPANEYFSDGISEEILNLLSKLPQLKVASRTSAFNFKGKESSIPAVARELGVGTVLEGSVRRAGNHVRITAQLIDAGSDSHLWSETYDREMKDVFAIQDDIAHSIVKALQVTLTPQERRAMQFVATSDPEAYDYYLRGRNYMYSMARRDYEHAIRMFEQAIAVDSMFALAYAGMADAYSHLYRYVEASPENARKAGRASEQAVALDRDSAEAHASRGMALFIGEDYAAAEAEFESAIALDPNLFEAWYYYGLACSSQGDFAKAASMYIRASEVNPADFQVPLFLAQTYASLGRKQDEMKVRLGALGTVERHLKLNPHDTRALYFGAQNLWRVGEHAKAVELAERALRQDQDEPIVLYNIACFYAEQGNRTRAIELLEKAVQMGWGDRAWMENDSDLDPLHDDPRFKALLASIR</sequence>
<dbReference type="Gene3D" id="3.40.50.10070">
    <property type="entry name" value="TolB, N-terminal domain"/>
    <property type="match status" value="1"/>
</dbReference>
<protein>
    <submittedName>
        <fullName evidence="6">TPR end-of-group domain-containing protein</fullName>
    </submittedName>
</protein>
<accession>A0ABV7XQY9</accession>
<feature type="transmembrane region" description="Helical" evidence="5">
    <location>
        <begin position="26"/>
        <end position="47"/>
    </location>
</feature>
<comment type="caution">
    <text evidence="6">The sequence shown here is derived from an EMBL/GenBank/DDBJ whole genome shotgun (WGS) entry which is preliminary data.</text>
</comment>
<evidence type="ECO:0000256" key="3">
    <source>
        <dbReference type="PROSITE-ProRule" id="PRU00339"/>
    </source>
</evidence>
<evidence type="ECO:0000256" key="2">
    <source>
        <dbReference type="ARBA" id="ARBA00022803"/>
    </source>
</evidence>
<feature type="compositionally biased region" description="Pro residues" evidence="4">
    <location>
        <begin position="104"/>
        <end position="122"/>
    </location>
</feature>
<dbReference type="PANTHER" id="PTHR44943">
    <property type="entry name" value="CELLULOSE SYNTHASE OPERON PROTEIN C"/>
    <property type="match status" value="1"/>
</dbReference>
<evidence type="ECO:0000256" key="1">
    <source>
        <dbReference type="ARBA" id="ARBA00022737"/>
    </source>
</evidence>
<name>A0ABV7XQY9_9GAMM</name>
<keyword evidence="1" id="KW-0677">Repeat</keyword>
<feature type="repeat" description="TPR" evidence="3">
    <location>
        <begin position="387"/>
        <end position="420"/>
    </location>
</feature>
<dbReference type="PROSITE" id="PS50005">
    <property type="entry name" value="TPR"/>
    <property type="match status" value="2"/>
</dbReference>
<dbReference type="InterPro" id="IPR019734">
    <property type="entry name" value="TPR_rpt"/>
</dbReference>
<keyword evidence="7" id="KW-1185">Reference proteome</keyword>
<evidence type="ECO:0000313" key="7">
    <source>
        <dbReference type="Proteomes" id="UP001595705"/>
    </source>
</evidence>
<feature type="transmembrane region" description="Helical" evidence="5">
    <location>
        <begin position="53"/>
        <end position="75"/>
    </location>
</feature>
<dbReference type="SUPFAM" id="SSF48452">
    <property type="entry name" value="TPR-like"/>
    <property type="match status" value="2"/>
</dbReference>
<organism evidence="6 7">
    <name type="scientific">Luteimonas soli</name>
    <dbReference type="NCBI Taxonomy" id="1648966"/>
    <lineage>
        <taxon>Bacteria</taxon>
        <taxon>Pseudomonadati</taxon>
        <taxon>Pseudomonadota</taxon>
        <taxon>Gammaproteobacteria</taxon>
        <taxon>Lysobacterales</taxon>
        <taxon>Lysobacteraceae</taxon>
        <taxon>Luteimonas</taxon>
    </lineage>
</organism>
<feature type="region of interest" description="Disordered" evidence="4">
    <location>
        <begin position="93"/>
        <end position="128"/>
    </location>
</feature>
<reference evidence="7" key="1">
    <citation type="journal article" date="2019" name="Int. J. Syst. Evol. Microbiol.">
        <title>The Global Catalogue of Microorganisms (GCM) 10K type strain sequencing project: providing services to taxonomists for standard genome sequencing and annotation.</title>
        <authorList>
            <consortium name="The Broad Institute Genomics Platform"/>
            <consortium name="The Broad Institute Genome Sequencing Center for Infectious Disease"/>
            <person name="Wu L."/>
            <person name="Ma J."/>
        </authorList>
    </citation>
    <scope>NUCLEOTIDE SEQUENCE [LARGE SCALE GENOMIC DNA]</scope>
    <source>
        <strain evidence="7">KCTC 42441</strain>
    </source>
</reference>
<dbReference type="Gene3D" id="1.25.40.10">
    <property type="entry name" value="Tetratricopeptide repeat domain"/>
    <property type="match status" value="3"/>
</dbReference>
<dbReference type="InterPro" id="IPR011990">
    <property type="entry name" value="TPR-like_helical_dom_sf"/>
</dbReference>